<dbReference type="GO" id="GO:0060003">
    <property type="term" value="P:copper ion export"/>
    <property type="evidence" value="ECO:0007669"/>
    <property type="project" value="UniProtKB-ARBA"/>
</dbReference>
<reference evidence="20 21" key="1">
    <citation type="journal article" date="2014" name="Genome Biol. Evol.">
        <title>Acetic acid bacteria genomes reveal functional traits for adaptation to life in insect guts.</title>
        <authorList>
            <person name="Chouaia B."/>
            <person name="Gaiarsa S."/>
            <person name="Crotti E."/>
            <person name="Comandatore F."/>
            <person name="Degli Esposti M."/>
            <person name="Ricci I."/>
            <person name="Alma A."/>
            <person name="Favia G."/>
            <person name="Bandi C."/>
            <person name="Daffonchio D."/>
        </authorList>
    </citation>
    <scope>NUCLEOTIDE SEQUENCE [LARGE SCALE GENOMIC DNA]</scope>
    <source>
        <strain evidence="21">AM169</strain>
    </source>
</reference>
<evidence type="ECO:0000256" key="18">
    <source>
        <dbReference type="RuleBase" id="RU362081"/>
    </source>
</evidence>
<keyword evidence="4" id="KW-0813">Transport</keyword>
<dbReference type="InterPro" id="IPR017969">
    <property type="entry name" value="Heavy-metal-associated_CS"/>
</dbReference>
<keyword evidence="8" id="KW-0677">Repeat</keyword>
<dbReference type="Pfam" id="PF00702">
    <property type="entry name" value="Hydrolase"/>
    <property type="match status" value="1"/>
</dbReference>
<dbReference type="PRINTS" id="PR00119">
    <property type="entry name" value="CATATPASE"/>
</dbReference>
<evidence type="ECO:0000313" key="20">
    <source>
        <dbReference type="EMBL" id="CDG33201.1"/>
    </source>
</evidence>
<dbReference type="PROSITE" id="PS50846">
    <property type="entry name" value="HMA_2"/>
    <property type="match status" value="2"/>
</dbReference>
<evidence type="ECO:0000256" key="8">
    <source>
        <dbReference type="ARBA" id="ARBA00022737"/>
    </source>
</evidence>
<evidence type="ECO:0000256" key="11">
    <source>
        <dbReference type="ARBA" id="ARBA00022840"/>
    </source>
</evidence>
<feature type="transmembrane region" description="Helical" evidence="18">
    <location>
        <begin position="255"/>
        <end position="271"/>
    </location>
</feature>
<keyword evidence="12" id="KW-0460">Magnesium</keyword>
<feature type="domain" description="HMA" evidence="19">
    <location>
        <begin position="71"/>
        <end position="134"/>
    </location>
</feature>
<keyword evidence="15" id="KW-0186">Copper</keyword>
<dbReference type="Pfam" id="PF00403">
    <property type="entry name" value="HMA"/>
    <property type="match status" value="2"/>
</dbReference>
<dbReference type="InterPro" id="IPR023298">
    <property type="entry name" value="ATPase_P-typ_TM_dom_sf"/>
</dbReference>
<dbReference type="PANTHER" id="PTHR43520">
    <property type="entry name" value="ATP7, ISOFORM B"/>
    <property type="match status" value="1"/>
</dbReference>
<dbReference type="InterPro" id="IPR006121">
    <property type="entry name" value="HMA_dom"/>
</dbReference>
<feature type="transmembrane region" description="Helical" evidence="18">
    <location>
        <begin position="188"/>
        <end position="206"/>
    </location>
</feature>
<comment type="caution">
    <text evidence="20">The sequence shown here is derived from an EMBL/GenBank/DDBJ whole genome shotgun (WGS) entry which is preliminary data.</text>
</comment>
<evidence type="ECO:0000256" key="15">
    <source>
        <dbReference type="ARBA" id="ARBA00023008"/>
    </source>
</evidence>
<dbReference type="InterPro" id="IPR006122">
    <property type="entry name" value="HMA_Cu_ion-bd"/>
</dbReference>
<dbReference type="PANTHER" id="PTHR43520:SF8">
    <property type="entry name" value="P-TYPE CU(+) TRANSPORTER"/>
    <property type="match status" value="1"/>
</dbReference>
<dbReference type="InterPro" id="IPR008250">
    <property type="entry name" value="ATPase_P-typ_transduc_dom_A_sf"/>
</dbReference>
<dbReference type="RefSeq" id="WP_043558710.1">
    <property type="nucleotide sequence ID" value="NZ_CBLY010000003.1"/>
</dbReference>
<protein>
    <recommendedName>
        <fullName evidence="3">P-type Cu(+) transporter</fullName>
        <ecNumber evidence="3">7.2.2.8</ecNumber>
    </recommendedName>
</protein>
<dbReference type="CDD" id="cd00371">
    <property type="entry name" value="HMA"/>
    <property type="match status" value="2"/>
</dbReference>
<evidence type="ECO:0000256" key="7">
    <source>
        <dbReference type="ARBA" id="ARBA00022723"/>
    </source>
</evidence>
<feature type="transmembrane region" description="Helical" evidence="18">
    <location>
        <begin position="163"/>
        <end position="182"/>
    </location>
</feature>
<dbReference type="GO" id="GO:0005524">
    <property type="term" value="F:ATP binding"/>
    <property type="evidence" value="ECO:0007669"/>
    <property type="project" value="UniProtKB-UniRule"/>
</dbReference>
<dbReference type="Gene3D" id="3.30.70.100">
    <property type="match status" value="2"/>
</dbReference>
<dbReference type="EMBL" id="CBLY010000003">
    <property type="protein sequence ID" value="CDG33201.1"/>
    <property type="molecule type" value="Genomic_DNA"/>
</dbReference>
<dbReference type="GO" id="GO:0005886">
    <property type="term" value="C:plasma membrane"/>
    <property type="evidence" value="ECO:0007669"/>
    <property type="project" value="UniProtKB-SubCell"/>
</dbReference>
<dbReference type="InterPro" id="IPR036163">
    <property type="entry name" value="HMA_dom_sf"/>
</dbReference>
<dbReference type="EC" id="7.2.2.8" evidence="3"/>
<dbReference type="GO" id="GO:0055070">
    <property type="term" value="P:copper ion homeostasis"/>
    <property type="evidence" value="ECO:0007669"/>
    <property type="project" value="TreeGrafter"/>
</dbReference>
<keyword evidence="16" id="KW-0406">Ion transport</keyword>
<dbReference type="InterPro" id="IPR023299">
    <property type="entry name" value="ATPase_P-typ_cyto_dom_N"/>
</dbReference>
<accession>A0A7U7J0I3</accession>
<evidence type="ECO:0000256" key="1">
    <source>
        <dbReference type="ARBA" id="ARBA00004651"/>
    </source>
</evidence>
<dbReference type="PRINTS" id="PR00941">
    <property type="entry name" value="CDATPASE"/>
</dbReference>
<keyword evidence="10" id="KW-0187">Copper transport</keyword>
<dbReference type="FunFam" id="2.70.150.10:FF:000020">
    <property type="entry name" value="Copper-exporting P-type ATPase A"/>
    <property type="match status" value="1"/>
</dbReference>
<dbReference type="NCBIfam" id="TIGR00003">
    <property type="entry name" value="copper ion binding protein"/>
    <property type="match status" value="1"/>
</dbReference>
<organism evidence="20 21">
    <name type="scientific">Parasaccharibacter apium</name>
    <dbReference type="NCBI Taxonomy" id="1510841"/>
    <lineage>
        <taxon>Bacteria</taxon>
        <taxon>Pseudomonadati</taxon>
        <taxon>Pseudomonadota</taxon>
        <taxon>Alphaproteobacteria</taxon>
        <taxon>Acetobacterales</taxon>
        <taxon>Acetobacteraceae</taxon>
        <taxon>Parasaccharibacter</taxon>
    </lineage>
</organism>
<dbReference type="CDD" id="cd02094">
    <property type="entry name" value="P-type_ATPase_Cu-like"/>
    <property type="match status" value="1"/>
</dbReference>
<feature type="domain" description="HMA" evidence="19">
    <location>
        <begin position="6"/>
        <end position="69"/>
    </location>
</feature>
<evidence type="ECO:0000256" key="16">
    <source>
        <dbReference type="ARBA" id="ARBA00023065"/>
    </source>
</evidence>
<dbReference type="InterPro" id="IPR018303">
    <property type="entry name" value="ATPase_P-typ_P_site"/>
</dbReference>
<keyword evidence="7 18" id="KW-0479">Metal-binding</keyword>
<evidence type="ECO:0000256" key="12">
    <source>
        <dbReference type="ARBA" id="ARBA00022842"/>
    </source>
</evidence>
<dbReference type="NCBIfam" id="TIGR01525">
    <property type="entry name" value="ATPase-IB_hvy"/>
    <property type="match status" value="1"/>
</dbReference>
<dbReference type="Gene3D" id="2.70.150.10">
    <property type="entry name" value="Calcium-transporting ATPase, cytoplasmic transduction domain A"/>
    <property type="match status" value="1"/>
</dbReference>
<dbReference type="InterPro" id="IPR036412">
    <property type="entry name" value="HAD-like_sf"/>
</dbReference>
<reference evidence="20 21" key="2">
    <citation type="journal article" date="2014" name="PLoS ONE">
        <title>Evolution of mitochondria reconstructed from the energy metabolism of living bacteria.</title>
        <authorList>
            <person name="Degli Esposti M."/>
            <person name="Chouaia B."/>
            <person name="Comandatore F."/>
            <person name="Crotti E."/>
            <person name="Sassera D."/>
            <person name="Lievens P.M."/>
            <person name="Daffonchio D."/>
            <person name="Bandi C."/>
        </authorList>
    </citation>
    <scope>NUCLEOTIDE SEQUENCE [LARGE SCALE GENOMIC DNA]</scope>
    <source>
        <strain evidence="21">AM169</strain>
    </source>
</reference>
<keyword evidence="11 18" id="KW-0067">ATP-binding</keyword>
<keyword evidence="9 18" id="KW-0547">Nucleotide-binding</keyword>
<dbReference type="FunFam" id="3.30.70.100:FF:000001">
    <property type="entry name" value="ATPase copper transporting beta"/>
    <property type="match status" value="1"/>
</dbReference>
<proteinExistence type="inferred from homology"/>
<evidence type="ECO:0000256" key="6">
    <source>
        <dbReference type="ARBA" id="ARBA00022692"/>
    </source>
</evidence>
<sequence>MPASPSSQTLPIEGMSCASCSARVEKALRAVPGVEQASVNLATATAHVTGTASRTALIQAVEQAGYDVPSPPITLRIEGMSCAACSTRVEKSLQDVIGVRMASVNLATATAQVTGTATHQALISAIQKMGFAASLLEGETGLDNALTQKERMKQAMKTQWRDLMMSALLWLAILFMTMGHGFGLIPPAIQPLLQWALASVALLGPGRRFYQAGIPALLHRAPNMNSLVALGTGAAYLYSSLVVFCPTLMPAGTQHLYFDTILAILTLVLLGRMMEARAKGRTSAALEKLTHLQPQHAHLLTEGTCRIVPVAQIQTGDRLLVRPGERVPLDGIVLEGESHLDESLLTGEPMPALRQVGDTVIGGTINQEGTLTVQATATGADTMLARIISMVAQAQGGKLPIQSLVDKVTLWFVPAIILLAVLTFLIWLFLGPAPALGHALVNAIAVLIAACPCAMGLATPTAIMVGTGKAAEMGILFRKGEALQTLESTTLVAFDKTGTLTAGQPRMTEFYLLDKNTSDHPEQAEDTLLALAASVETQSDHPVSRAIVTTAQERDLPSVKTRHARIMPGLGIEAQDEDGQSIHLGSQACMRALGFHNAEANRLAAELSQKGTSPLFMAHGGQIVALMGVADPIRPSAMKAVAALRAQNIRTAMITGDIEPTARHIARLAGIEEVIAQVLPHEKGEAIRTLQKTHGSVAFVGDGINDAPALAQADTGLAISHGTDIAIEAADLVLTGESLMTVPNALALSRATMTIIRQNLFWAFAYNIVLLPIAAGVLYPFTGTLLSPPFAAGAMALSSIFVLCNTLRLRRLRTVVETETSTEV</sequence>
<dbReference type="GO" id="GO:0016887">
    <property type="term" value="F:ATP hydrolysis activity"/>
    <property type="evidence" value="ECO:0007669"/>
    <property type="project" value="InterPro"/>
</dbReference>
<evidence type="ECO:0000313" key="21">
    <source>
        <dbReference type="Proteomes" id="UP000027590"/>
    </source>
</evidence>
<dbReference type="SUPFAM" id="SSF81665">
    <property type="entry name" value="Calcium ATPase, transmembrane domain M"/>
    <property type="match status" value="1"/>
</dbReference>
<dbReference type="InterPro" id="IPR059000">
    <property type="entry name" value="ATPase_P-type_domA"/>
</dbReference>
<evidence type="ECO:0000256" key="3">
    <source>
        <dbReference type="ARBA" id="ARBA00012517"/>
    </source>
</evidence>
<evidence type="ECO:0000256" key="9">
    <source>
        <dbReference type="ARBA" id="ARBA00022741"/>
    </source>
</evidence>
<dbReference type="PROSITE" id="PS00154">
    <property type="entry name" value="ATPASE_E1_E2"/>
    <property type="match status" value="1"/>
</dbReference>
<gene>
    <name evidence="20" type="ORF">SACS_0463</name>
</gene>
<feature type="transmembrane region" description="Helical" evidence="18">
    <location>
        <begin position="785"/>
        <end position="804"/>
    </location>
</feature>
<keyword evidence="5 18" id="KW-1003">Cell membrane</keyword>
<keyword evidence="14 18" id="KW-1133">Transmembrane helix</keyword>
<evidence type="ECO:0000256" key="17">
    <source>
        <dbReference type="ARBA" id="ARBA00023136"/>
    </source>
</evidence>
<dbReference type="SFLD" id="SFLDF00027">
    <property type="entry name" value="p-type_atpase"/>
    <property type="match status" value="1"/>
</dbReference>
<dbReference type="NCBIfam" id="TIGR01494">
    <property type="entry name" value="ATPase_P-type"/>
    <property type="match status" value="2"/>
</dbReference>
<evidence type="ECO:0000256" key="2">
    <source>
        <dbReference type="ARBA" id="ARBA00006024"/>
    </source>
</evidence>
<evidence type="ECO:0000256" key="14">
    <source>
        <dbReference type="ARBA" id="ARBA00022989"/>
    </source>
</evidence>
<keyword evidence="6 18" id="KW-0812">Transmembrane</keyword>
<evidence type="ECO:0000256" key="4">
    <source>
        <dbReference type="ARBA" id="ARBA00022448"/>
    </source>
</evidence>
<dbReference type="SFLD" id="SFLDS00003">
    <property type="entry name" value="Haloacid_Dehalogenase"/>
    <property type="match status" value="1"/>
</dbReference>
<dbReference type="Gene3D" id="3.40.1110.10">
    <property type="entry name" value="Calcium-transporting ATPase, cytoplasmic domain N"/>
    <property type="match status" value="1"/>
</dbReference>
<dbReference type="GO" id="GO:0140581">
    <property type="term" value="F:P-type monovalent copper transporter activity"/>
    <property type="evidence" value="ECO:0007669"/>
    <property type="project" value="UniProtKB-EC"/>
</dbReference>
<dbReference type="AlphaFoldDB" id="A0A7U7J0I3"/>
<keyword evidence="17 18" id="KW-0472">Membrane</keyword>
<dbReference type="InterPro" id="IPR027256">
    <property type="entry name" value="P-typ_ATPase_IB"/>
</dbReference>
<dbReference type="Pfam" id="PF00122">
    <property type="entry name" value="E1-E2_ATPase"/>
    <property type="match status" value="1"/>
</dbReference>
<feature type="transmembrane region" description="Helical" evidence="18">
    <location>
        <begin position="408"/>
        <end position="430"/>
    </location>
</feature>
<evidence type="ECO:0000259" key="19">
    <source>
        <dbReference type="PROSITE" id="PS50846"/>
    </source>
</evidence>
<evidence type="ECO:0000256" key="13">
    <source>
        <dbReference type="ARBA" id="ARBA00022967"/>
    </source>
</evidence>
<evidence type="ECO:0000256" key="10">
    <source>
        <dbReference type="ARBA" id="ARBA00022796"/>
    </source>
</evidence>
<dbReference type="NCBIfam" id="TIGR01511">
    <property type="entry name" value="ATPase-IB1_Cu"/>
    <property type="match status" value="1"/>
</dbReference>
<dbReference type="SFLD" id="SFLDG00002">
    <property type="entry name" value="C1.7:_P-type_atpase_like"/>
    <property type="match status" value="1"/>
</dbReference>
<name>A0A7U7J0I3_9PROT</name>
<dbReference type="InterPro" id="IPR023214">
    <property type="entry name" value="HAD_sf"/>
</dbReference>
<feature type="transmembrane region" description="Helical" evidence="18">
    <location>
        <begin position="227"/>
        <end position="249"/>
    </location>
</feature>
<dbReference type="SUPFAM" id="SSF55008">
    <property type="entry name" value="HMA, heavy metal-associated domain"/>
    <property type="match status" value="2"/>
</dbReference>
<dbReference type="GO" id="GO:0005507">
    <property type="term" value="F:copper ion binding"/>
    <property type="evidence" value="ECO:0007669"/>
    <property type="project" value="InterPro"/>
</dbReference>
<dbReference type="InterPro" id="IPR044492">
    <property type="entry name" value="P_typ_ATPase_HD_dom"/>
</dbReference>
<dbReference type="Gene3D" id="3.40.50.1000">
    <property type="entry name" value="HAD superfamily/HAD-like"/>
    <property type="match status" value="1"/>
</dbReference>
<dbReference type="PROSITE" id="PS01047">
    <property type="entry name" value="HMA_1"/>
    <property type="match status" value="2"/>
</dbReference>
<dbReference type="GO" id="GO:0043682">
    <property type="term" value="F:P-type divalent copper transporter activity"/>
    <property type="evidence" value="ECO:0007669"/>
    <property type="project" value="TreeGrafter"/>
</dbReference>
<comment type="similarity">
    <text evidence="2 18">Belongs to the cation transport ATPase (P-type) (TC 3.A.3) family. Type IB subfamily.</text>
</comment>
<feature type="transmembrane region" description="Helical" evidence="18">
    <location>
        <begin position="760"/>
        <end position="779"/>
    </location>
</feature>
<feature type="transmembrane region" description="Helical" evidence="18">
    <location>
        <begin position="436"/>
        <end position="459"/>
    </location>
</feature>
<dbReference type="SUPFAM" id="SSF56784">
    <property type="entry name" value="HAD-like"/>
    <property type="match status" value="1"/>
</dbReference>
<keyword evidence="20" id="KW-0378">Hydrolase</keyword>
<evidence type="ECO:0000256" key="5">
    <source>
        <dbReference type="ARBA" id="ARBA00022475"/>
    </source>
</evidence>
<dbReference type="Proteomes" id="UP000027590">
    <property type="component" value="Unassembled WGS sequence"/>
</dbReference>
<dbReference type="InterPro" id="IPR001757">
    <property type="entry name" value="P_typ_ATPase"/>
</dbReference>
<dbReference type="SUPFAM" id="SSF81653">
    <property type="entry name" value="Calcium ATPase, transduction domain A"/>
    <property type="match status" value="1"/>
</dbReference>
<comment type="subcellular location">
    <subcellularLocation>
        <location evidence="1">Cell membrane</location>
        <topology evidence="1">Multi-pass membrane protein</topology>
    </subcellularLocation>
</comment>
<keyword evidence="13" id="KW-1278">Translocase</keyword>
<dbReference type="FunFam" id="3.30.70.100:FF:000005">
    <property type="entry name" value="Copper-exporting P-type ATPase A"/>
    <property type="match status" value="1"/>
</dbReference>